<evidence type="ECO:0000313" key="5">
    <source>
        <dbReference type="Proteomes" id="UP001318860"/>
    </source>
</evidence>
<dbReference type="Gene3D" id="4.10.60.10">
    <property type="entry name" value="Zinc finger, CCHC-type"/>
    <property type="match status" value="1"/>
</dbReference>
<keyword evidence="1" id="KW-0862">Zinc</keyword>
<evidence type="ECO:0000256" key="1">
    <source>
        <dbReference type="PROSITE-ProRule" id="PRU00047"/>
    </source>
</evidence>
<dbReference type="InterPro" id="IPR036875">
    <property type="entry name" value="Znf_CCHC_sf"/>
</dbReference>
<protein>
    <recommendedName>
        <fullName evidence="3">CCHC-type domain-containing protein</fullName>
    </recommendedName>
</protein>
<feature type="domain" description="CCHC-type" evidence="3">
    <location>
        <begin position="195"/>
        <end position="211"/>
    </location>
</feature>
<gene>
    <name evidence="4" type="ORF">DH2020_039588</name>
</gene>
<comment type="caution">
    <text evidence="4">The sequence shown here is derived from an EMBL/GenBank/DDBJ whole genome shotgun (WGS) entry which is preliminary data.</text>
</comment>
<evidence type="ECO:0000313" key="4">
    <source>
        <dbReference type="EMBL" id="KAK6126670.1"/>
    </source>
</evidence>
<dbReference type="Pfam" id="PF00098">
    <property type="entry name" value="zf-CCHC"/>
    <property type="match status" value="1"/>
</dbReference>
<keyword evidence="1" id="KW-0863">Zinc-finger</keyword>
<keyword evidence="5" id="KW-1185">Reference proteome</keyword>
<organism evidence="4 5">
    <name type="scientific">Rehmannia glutinosa</name>
    <name type="common">Chinese foxglove</name>
    <dbReference type="NCBI Taxonomy" id="99300"/>
    <lineage>
        <taxon>Eukaryota</taxon>
        <taxon>Viridiplantae</taxon>
        <taxon>Streptophyta</taxon>
        <taxon>Embryophyta</taxon>
        <taxon>Tracheophyta</taxon>
        <taxon>Spermatophyta</taxon>
        <taxon>Magnoliopsida</taxon>
        <taxon>eudicotyledons</taxon>
        <taxon>Gunneridae</taxon>
        <taxon>Pentapetalae</taxon>
        <taxon>asterids</taxon>
        <taxon>lamiids</taxon>
        <taxon>Lamiales</taxon>
        <taxon>Orobanchaceae</taxon>
        <taxon>Rehmannieae</taxon>
        <taxon>Rehmannia</taxon>
    </lineage>
</organism>
<dbReference type="SMART" id="SM00343">
    <property type="entry name" value="ZnF_C2HC"/>
    <property type="match status" value="1"/>
</dbReference>
<feature type="region of interest" description="Disordered" evidence="2">
    <location>
        <begin position="52"/>
        <end position="100"/>
    </location>
</feature>
<sequence>MSPRHDLQCNNDVNLLRQQVETLTQGMADLRVQQQTFFDQLSRLMPVACAPGFEDRAAGPPGRPDQGGRDVPPPPFDEEDTVSVDNPFAPLAPRAAPRQADDRRWELGFKLDIPKFHGDVDDMLNLLSPSTVSEAHQQAIALEKQFSRRHSMSPVPPSSDHRPRPTPAPAAPNQSDRSFGRTAPPGLPRPSPNNRCFSCGEPGHRQSACPNPRGGRAFLTTDVDQDVYDGPPIFDDGISAPLVEEHVTGDVGAALVLRRSLFHPWMLTQ</sequence>
<proteinExistence type="predicted"/>
<name>A0ABR0UX99_REHGL</name>
<dbReference type="PROSITE" id="PS50158">
    <property type="entry name" value="ZF_CCHC"/>
    <property type="match status" value="1"/>
</dbReference>
<dbReference type="EMBL" id="JABTTQ020002024">
    <property type="protein sequence ID" value="KAK6126670.1"/>
    <property type="molecule type" value="Genomic_DNA"/>
</dbReference>
<keyword evidence="1" id="KW-0479">Metal-binding</keyword>
<dbReference type="Proteomes" id="UP001318860">
    <property type="component" value="Unassembled WGS sequence"/>
</dbReference>
<evidence type="ECO:0000259" key="3">
    <source>
        <dbReference type="PROSITE" id="PS50158"/>
    </source>
</evidence>
<feature type="compositionally biased region" description="Low complexity" evidence="2">
    <location>
        <begin position="87"/>
        <end position="98"/>
    </location>
</feature>
<accession>A0ABR0UX99</accession>
<reference evidence="4 5" key="1">
    <citation type="journal article" date="2021" name="Comput. Struct. Biotechnol. J.">
        <title>De novo genome assembly of the potent medicinal plant Rehmannia glutinosa using nanopore technology.</title>
        <authorList>
            <person name="Ma L."/>
            <person name="Dong C."/>
            <person name="Song C."/>
            <person name="Wang X."/>
            <person name="Zheng X."/>
            <person name="Niu Y."/>
            <person name="Chen S."/>
            <person name="Feng W."/>
        </authorList>
    </citation>
    <scope>NUCLEOTIDE SEQUENCE [LARGE SCALE GENOMIC DNA]</scope>
    <source>
        <strain evidence="4">DH-2019</strain>
    </source>
</reference>
<evidence type="ECO:0000256" key="2">
    <source>
        <dbReference type="SAM" id="MobiDB-lite"/>
    </source>
</evidence>
<feature type="region of interest" description="Disordered" evidence="2">
    <location>
        <begin position="144"/>
        <end position="215"/>
    </location>
</feature>
<dbReference type="SUPFAM" id="SSF57756">
    <property type="entry name" value="Retrovirus zinc finger-like domains"/>
    <property type="match status" value="1"/>
</dbReference>
<dbReference type="InterPro" id="IPR001878">
    <property type="entry name" value="Znf_CCHC"/>
</dbReference>